<keyword evidence="3 7" id="KW-0285">Flavoprotein</keyword>
<keyword evidence="5" id="KW-0809">Transit peptide</keyword>
<dbReference type="PANTHER" id="PTHR42807">
    <property type="entry name" value="GLUTARYL-COA DEHYDROGENASE, MITOCHONDRIAL"/>
    <property type="match status" value="1"/>
</dbReference>
<dbReference type="FunFam" id="1.10.540.10:FF:000026">
    <property type="entry name" value="Acyl-CoA dehydrogenase medium chain"/>
    <property type="match status" value="1"/>
</dbReference>
<evidence type="ECO:0000313" key="12">
    <source>
        <dbReference type="Proteomes" id="UP000650628"/>
    </source>
</evidence>
<dbReference type="InterPro" id="IPR013786">
    <property type="entry name" value="AcylCoA_DH/ox_N"/>
</dbReference>
<dbReference type="Pfam" id="PF00441">
    <property type="entry name" value="Acyl-CoA_dh_1"/>
    <property type="match status" value="1"/>
</dbReference>
<dbReference type="Proteomes" id="UP000650628">
    <property type="component" value="Unassembled WGS sequence"/>
</dbReference>
<dbReference type="GO" id="GO:0046949">
    <property type="term" value="P:fatty-acyl-CoA biosynthetic process"/>
    <property type="evidence" value="ECO:0007669"/>
    <property type="project" value="TreeGrafter"/>
</dbReference>
<evidence type="ECO:0000256" key="4">
    <source>
        <dbReference type="ARBA" id="ARBA00022827"/>
    </source>
</evidence>
<comment type="caution">
    <text evidence="11">The sequence shown here is derived from an EMBL/GenBank/DDBJ whole genome shotgun (WGS) entry which is preliminary data.</text>
</comment>
<dbReference type="InterPro" id="IPR006091">
    <property type="entry name" value="Acyl-CoA_Oxase/DH_mid-dom"/>
</dbReference>
<keyword evidence="4 7" id="KW-0274">FAD</keyword>
<sequence length="385" mass="41256">MDDLLNLDDQLAPEQRMVRDAAREFVSDQVLPYVGGWFEEGVFPARDLAPALGGLGMLGMHLEGYGCAGLDSISYGLACRELEAGDSGLRSFVSVQGSLAMFPIWKYGSEEQKQEWLPAMASGEAIGCFGLTEPDHGSDPAGMRTHAKQDPSGDWILNGSKMWITNGSIADVAVVWAQTDSGIRGFVVPTSTPGFSAQEIHRKLSLRASVTASLYFDDVRLPASAALPGVTGLKGPLSCLSEARFGIVWGVVGAARACLEAAVDYATTRVQFGKPIGAFQLTQEKLAWMAVSLGQAGLTAFHLGRLKEEGRLKPQQISFGKLANVRAALDIARQARSVLGANGVTLEYPVIRHMNNLESVLTYEGTQEIHTLVLGEALTGLPAYR</sequence>
<feature type="domain" description="Acyl-CoA dehydrogenase/oxidase C-terminal" evidence="8">
    <location>
        <begin position="232"/>
        <end position="378"/>
    </location>
</feature>
<dbReference type="GO" id="GO:0004361">
    <property type="term" value="F:glutaryl-CoA dehydrogenase activity"/>
    <property type="evidence" value="ECO:0007669"/>
    <property type="project" value="TreeGrafter"/>
</dbReference>
<evidence type="ECO:0000259" key="8">
    <source>
        <dbReference type="Pfam" id="PF00441"/>
    </source>
</evidence>
<dbReference type="Pfam" id="PF02770">
    <property type="entry name" value="Acyl-CoA_dh_M"/>
    <property type="match status" value="1"/>
</dbReference>
<gene>
    <name evidence="11" type="primary">gcdH</name>
    <name evidence="11" type="ORF">Pmi06nite_47870</name>
</gene>
<dbReference type="InterPro" id="IPR046373">
    <property type="entry name" value="Acyl-CoA_Oxase/DH_mid-dom_sf"/>
</dbReference>
<evidence type="ECO:0000256" key="5">
    <source>
        <dbReference type="ARBA" id="ARBA00022946"/>
    </source>
</evidence>
<keyword evidence="12" id="KW-1185">Reference proteome</keyword>
<evidence type="ECO:0000259" key="10">
    <source>
        <dbReference type="Pfam" id="PF02771"/>
    </source>
</evidence>
<evidence type="ECO:0000256" key="2">
    <source>
        <dbReference type="ARBA" id="ARBA00009347"/>
    </source>
</evidence>
<dbReference type="Gene3D" id="1.20.140.10">
    <property type="entry name" value="Butyryl-CoA Dehydrogenase, subunit A, domain 3"/>
    <property type="match status" value="1"/>
</dbReference>
<keyword evidence="6 7" id="KW-0560">Oxidoreductase</keyword>
<dbReference type="InterPro" id="IPR009075">
    <property type="entry name" value="AcylCo_DH/oxidase_C"/>
</dbReference>
<evidence type="ECO:0000256" key="3">
    <source>
        <dbReference type="ARBA" id="ARBA00022630"/>
    </source>
</evidence>
<evidence type="ECO:0000256" key="1">
    <source>
        <dbReference type="ARBA" id="ARBA00001974"/>
    </source>
</evidence>
<protein>
    <submittedName>
        <fullName evidence="11">Glutaryl-CoA dehydrogenase</fullName>
    </submittedName>
</protein>
<evidence type="ECO:0000256" key="6">
    <source>
        <dbReference type="ARBA" id="ARBA00023002"/>
    </source>
</evidence>
<dbReference type="PANTHER" id="PTHR42807:SF1">
    <property type="entry name" value="GLUTARYL-COA DEHYDROGENASE, MITOCHONDRIAL"/>
    <property type="match status" value="1"/>
</dbReference>
<dbReference type="SUPFAM" id="SSF56645">
    <property type="entry name" value="Acyl-CoA dehydrogenase NM domain-like"/>
    <property type="match status" value="1"/>
</dbReference>
<evidence type="ECO:0000313" key="11">
    <source>
        <dbReference type="EMBL" id="GII31345.1"/>
    </source>
</evidence>
<dbReference type="GO" id="GO:0000062">
    <property type="term" value="F:fatty-acyl-CoA binding"/>
    <property type="evidence" value="ECO:0007669"/>
    <property type="project" value="TreeGrafter"/>
</dbReference>
<accession>A0A8J3TQS0</accession>
<evidence type="ECO:0000259" key="9">
    <source>
        <dbReference type="Pfam" id="PF02770"/>
    </source>
</evidence>
<dbReference type="InterPro" id="IPR036250">
    <property type="entry name" value="AcylCo_DH-like_C"/>
</dbReference>
<feature type="domain" description="Acyl-CoA dehydrogenase/oxidase N-terminal" evidence="10">
    <location>
        <begin position="13"/>
        <end position="124"/>
    </location>
</feature>
<dbReference type="Gene3D" id="1.10.540.10">
    <property type="entry name" value="Acyl-CoA dehydrogenase/oxidase, N-terminal domain"/>
    <property type="match status" value="1"/>
</dbReference>
<dbReference type="InterPro" id="IPR037069">
    <property type="entry name" value="AcylCoA_DH/ox_N_sf"/>
</dbReference>
<dbReference type="InterPro" id="IPR052033">
    <property type="entry name" value="Glutaryl-CoA_DH_mitochondrial"/>
</dbReference>
<dbReference type="Pfam" id="PF02771">
    <property type="entry name" value="Acyl-CoA_dh_N"/>
    <property type="match status" value="1"/>
</dbReference>
<dbReference type="GO" id="GO:0033539">
    <property type="term" value="P:fatty acid beta-oxidation using acyl-CoA dehydrogenase"/>
    <property type="evidence" value="ECO:0007669"/>
    <property type="project" value="TreeGrafter"/>
</dbReference>
<organism evidence="11 12">
    <name type="scientific">Planotetraspora mira</name>
    <dbReference type="NCBI Taxonomy" id="58121"/>
    <lineage>
        <taxon>Bacteria</taxon>
        <taxon>Bacillati</taxon>
        <taxon>Actinomycetota</taxon>
        <taxon>Actinomycetes</taxon>
        <taxon>Streptosporangiales</taxon>
        <taxon>Streptosporangiaceae</taxon>
        <taxon>Planotetraspora</taxon>
    </lineage>
</organism>
<proteinExistence type="inferred from homology"/>
<dbReference type="GO" id="GO:0050660">
    <property type="term" value="F:flavin adenine dinucleotide binding"/>
    <property type="evidence" value="ECO:0007669"/>
    <property type="project" value="InterPro"/>
</dbReference>
<dbReference type="AlphaFoldDB" id="A0A8J3TQS0"/>
<evidence type="ECO:0000256" key="7">
    <source>
        <dbReference type="RuleBase" id="RU362125"/>
    </source>
</evidence>
<dbReference type="InterPro" id="IPR009100">
    <property type="entry name" value="AcylCoA_DH/oxidase_NM_dom_sf"/>
</dbReference>
<feature type="domain" description="Acyl-CoA oxidase/dehydrogenase middle" evidence="9">
    <location>
        <begin position="128"/>
        <end position="219"/>
    </location>
</feature>
<dbReference type="Gene3D" id="2.40.110.10">
    <property type="entry name" value="Butyryl-CoA Dehydrogenase, subunit A, domain 2"/>
    <property type="match status" value="1"/>
</dbReference>
<dbReference type="SUPFAM" id="SSF47203">
    <property type="entry name" value="Acyl-CoA dehydrogenase C-terminal domain-like"/>
    <property type="match status" value="1"/>
</dbReference>
<comment type="similarity">
    <text evidence="2 7">Belongs to the acyl-CoA dehydrogenase family.</text>
</comment>
<dbReference type="EMBL" id="BOOO01000024">
    <property type="protein sequence ID" value="GII31345.1"/>
    <property type="molecule type" value="Genomic_DNA"/>
</dbReference>
<reference evidence="11 12" key="1">
    <citation type="submission" date="2021-01" db="EMBL/GenBank/DDBJ databases">
        <title>Whole genome shotgun sequence of Planotetraspora mira NBRC 15435.</title>
        <authorList>
            <person name="Komaki H."/>
            <person name="Tamura T."/>
        </authorList>
    </citation>
    <scope>NUCLEOTIDE SEQUENCE [LARGE SCALE GENOMIC DNA]</scope>
    <source>
        <strain evidence="11 12">NBRC 15435</strain>
    </source>
</reference>
<comment type="cofactor">
    <cofactor evidence="1 7">
        <name>FAD</name>
        <dbReference type="ChEBI" id="CHEBI:57692"/>
    </cofactor>
</comment>
<dbReference type="RefSeq" id="WP_203955257.1">
    <property type="nucleotide sequence ID" value="NZ_BOOO01000024.1"/>
</dbReference>
<name>A0A8J3TQS0_9ACTN</name>